<proteinExistence type="inferred from homology"/>
<dbReference type="GO" id="GO:0005829">
    <property type="term" value="C:cytosol"/>
    <property type="evidence" value="ECO:0007669"/>
    <property type="project" value="TreeGrafter"/>
</dbReference>
<dbReference type="PANTHER" id="PTHR11556:SF36">
    <property type="entry name" value="FRUCTOSE-BISPHOSPHATASE"/>
    <property type="match status" value="1"/>
</dbReference>
<sequence length="281" mass="31848">MNLLSTYLLKGSIRKYTRFTCHLESEPSRCKYVCSAVNKGEEQKKLNVLSNKVFVNALISSGRAVKELEDAVFVKPKQYGKYIVVFYPLDGSSNIESGVFIGAIFGIYAAKDKDNVTLDDVLQLGNKMLAVGYYMYGSSCMVNQNTNLMNHSFWIWSDIITVLRSEGDKMELEAKFSKRRLDSFMKEFEHEKAEANSILARNVEFSQLTADYQRKLCESSESLNAAEELSRRLTMEHENEVLSNAEKRASDEERGVTSQAATITPVMNILVVPHSEAIRFR</sequence>
<evidence type="ECO:0000256" key="2">
    <source>
        <dbReference type="ARBA" id="ARBA00013093"/>
    </source>
</evidence>
<comment type="similarity">
    <text evidence="4">Belongs to the FBPase class 1 family.</text>
</comment>
<evidence type="ECO:0000256" key="3">
    <source>
        <dbReference type="ARBA" id="ARBA00032973"/>
    </source>
</evidence>
<name>A0A445DHY4_ARAHY</name>
<keyword evidence="4" id="KW-0378">Hydrolase</keyword>
<dbReference type="GO" id="GO:0006000">
    <property type="term" value="P:fructose metabolic process"/>
    <property type="evidence" value="ECO:0007669"/>
    <property type="project" value="TreeGrafter"/>
</dbReference>
<protein>
    <recommendedName>
        <fullName evidence="2">fructose-bisphosphatase</fullName>
        <ecNumber evidence="2">3.1.3.11</ecNumber>
    </recommendedName>
    <alternativeName>
        <fullName evidence="3">D-fructose-1,6-bisphosphate 1-phosphohydrolase</fullName>
    </alternativeName>
</protein>
<evidence type="ECO:0000313" key="7">
    <source>
        <dbReference type="Proteomes" id="UP000289738"/>
    </source>
</evidence>
<dbReference type="InterPro" id="IPR033391">
    <property type="entry name" value="FBPase_N"/>
</dbReference>
<dbReference type="AlphaFoldDB" id="A0A445DHY4"/>
<reference evidence="6 7" key="1">
    <citation type="submission" date="2019-01" db="EMBL/GenBank/DDBJ databases">
        <title>Sequencing of cultivated peanut Arachis hypogaea provides insights into genome evolution and oil improvement.</title>
        <authorList>
            <person name="Chen X."/>
        </authorList>
    </citation>
    <scope>NUCLEOTIDE SEQUENCE [LARGE SCALE GENOMIC DNA]</scope>
    <source>
        <strain evidence="7">cv. Fuhuasheng</strain>
        <tissue evidence="6">Leaves</tissue>
    </source>
</reference>
<dbReference type="InterPro" id="IPR028343">
    <property type="entry name" value="FBPtase"/>
</dbReference>
<evidence type="ECO:0000256" key="4">
    <source>
        <dbReference type="RuleBase" id="RU000508"/>
    </source>
</evidence>
<dbReference type="EC" id="3.1.3.11" evidence="2"/>
<evidence type="ECO:0000313" key="6">
    <source>
        <dbReference type="EMBL" id="RYR62736.1"/>
    </source>
</evidence>
<dbReference type="Gene3D" id="3.30.540.10">
    <property type="entry name" value="Fructose-1,6-Bisphosphatase, subunit A, domain 1"/>
    <property type="match status" value="1"/>
</dbReference>
<dbReference type="EMBL" id="SDMP01000004">
    <property type="protein sequence ID" value="RYR62736.1"/>
    <property type="molecule type" value="Genomic_DNA"/>
</dbReference>
<dbReference type="Proteomes" id="UP000289738">
    <property type="component" value="Chromosome A04"/>
</dbReference>
<comment type="catalytic activity">
    <reaction evidence="1">
        <text>beta-D-fructose 1,6-bisphosphate + H2O = beta-D-fructose 6-phosphate + phosphate</text>
        <dbReference type="Rhea" id="RHEA:11064"/>
        <dbReference type="ChEBI" id="CHEBI:15377"/>
        <dbReference type="ChEBI" id="CHEBI:32966"/>
        <dbReference type="ChEBI" id="CHEBI:43474"/>
        <dbReference type="ChEBI" id="CHEBI:57634"/>
        <dbReference type="EC" id="3.1.3.11"/>
    </reaction>
</comment>
<dbReference type="GO" id="GO:0006002">
    <property type="term" value="P:fructose 6-phosphate metabolic process"/>
    <property type="evidence" value="ECO:0007669"/>
    <property type="project" value="TreeGrafter"/>
</dbReference>
<dbReference type="Pfam" id="PF00316">
    <property type="entry name" value="FBPase"/>
    <property type="match status" value="1"/>
</dbReference>
<evidence type="ECO:0000259" key="5">
    <source>
        <dbReference type="Pfam" id="PF00316"/>
    </source>
</evidence>
<dbReference type="GO" id="GO:0042132">
    <property type="term" value="F:fructose 1,6-bisphosphate 1-phosphatase activity"/>
    <property type="evidence" value="ECO:0007669"/>
    <property type="project" value="UniProtKB-EC"/>
</dbReference>
<dbReference type="STRING" id="3818.A0A445DHY4"/>
<gene>
    <name evidence="6" type="ORF">Ahy_A04g020467</name>
</gene>
<dbReference type="GO" id="GO:0005986">
    <property type="term" value="P:sucrose biosynthetic process"/>
    <property type="evidence" value="ECO:0007669"/>
    <property type="project" value="TreeGrafter"/>
</dbReference>
<evidence type="ECO:0000256" key="1">
    <source>
        <dbReference type="ARBA" id="ARBA00001273"/>
    </source>
</evidence>
<organism evidence="6 7">
    <name type="scientific">Arachis hypogaea</name>
    <name type="common">Peanut</name>
    <dbReference type="NCBI Taxonomy" id="3818"/>
    <lineage>
        <taxon>Eukaryota</taxon>
        <taxon>Viridiplantae</taxon>
        <taxon>Streptophyta</taxon>
        <taxon>Embryophyta</taxon>
        <taxon>Tracheophyta</taxon>
        <taxon>Spermatophyta</taxon>
        <taxon>Magnoliopsida</taxon>
        <taxon>eudicotyledons</taxon>
        <taxon>Gunneridae</taxon>
        <taxon>Pentapetalae</taxon>
        <taxon>rosids</taxon>
        <taxon>fabids</taxon>
        <taxon>Fabales</taxon>
        <taxon>Fabaceae</taxon>
        <taxon>Papilionoideae</taxon>
        <taxon>50 kb inversion clade</taxon>
        <taxon>dalbergioids sensu lato</taxon>
        <taxon>Dalbergieae</taxon>
        <taxon>Pterocarpus clade</taxon>
        <taxon>Arachis</taxon>
    </lineage>
</organism>
<accession>A0A445DHY4</accession>
<dbReference type="GO" id="GO:0030388">
    <property type="term" value="P:fructose 1,6-bisphosphate metabolic process"/>
    <property type="evidence" value="ECO:0007669"/>
    <property type="project" value="TreeGrafter"/>
</dbReference>
<dbReference type="PANTHER" id="PTHR11556">
    <property type="entry name" value="FRUCTOSE-1,6-BISPHOSPHATASE-RELATED"/>
    <property type="match status" value="1"/>
</dbReference>
<dbReference type="GO" id="GO:0006094">
    <property type="term" value="P:gluconeogenesis"/>
    <property type="evidence" value="ECO:0007669"/>
    <property type="project" value="TreeGrafter"/>
</dbReference>
<dbReference type="SUPFAM" id="SSF56655">
    <property type="entry name" value="Carbohydrate phosphatase"/>
    <property type="match status" value="1"/>
</dbReference>
<keyword evidence="4" id="KW-0119">Carbohydrate metabolism</keyword>
<comment type="caution">
    <text evidence="6">The sequence shown here is derived from an EMBL/GenBank/DDBJ whole genome shotgun (WGS) entry which is preliminary data.</text>
</comment>
<dbReference type="PRINTS" id="PR00115">
    <property type="entry name" value="F16BPHPHTASE"/>
</dbReference>
<keyword evidence="7" id="KW-1185">Reference proteome</keyword>
<dbReference type="InterPro" id="IPR000146">
    <property type="entry name" value="FBPase_class-1"/>
</dbReference>
<feature type="domain" description="Fructose-1-6-bisphosphatase class I N-terminal" evidence="5">
    <location>
        <begin position="38"/>
        <end position="153"/>
    </location>
</feature>